<protein>
    <submittedName>
        <fullName evidence="2">Putative conserved secreted protein</fullName>
    </submittedName>
</protein>
<accession>A0A1Q3EUH5</accession>
<keyword evidence="1" id="KW-0732">Signal</keyword>
<organism evidence="2">
    <name type="scientific">Culex tarsalis</name>
    <name type="common">Encephalitis mosquito</name>
    <dbReference type="NCBI Taxonomy" id="7177"/>
    <lineage>
        <taxon>Eukaryota</taxon>
        <taxon>Metazoa</taxon>
        <taxon>Ecdysozoa</taxon>
        <taxon>Arthropoda</taxon>
        <taxon>Hexapoda</taxon>
        <taxon>Insecta</taxon>
        <taxon>Pterygota</taxon>
        <taxon>Neoptera</taxon>
        <taxon>Endopterygota</taxon>
        <taxon>Diptera</taxon>
        <taxon>Nematocera</taxon>
        <taxon>Culicoidea</taxon>
        <taxon>Culicidae</taxon>
        <taxon>Culicinae</taxon>
        <taxon>Culicini</taxon>
        <taxon>Culex</taxon>
        <taxon>Culex</taxon>
    </lineage>
</organism>
<reference evidence="2" key="1">
    <citation type="submission" date="2017-01" db="EMBL/GenBank/DDBJ databases">
        <title>A deep insight into the sialotranscriptome of adult male and female Cluex tarsalis mosquitoes.</title>
        <authorList>
            <person name="Ribeiro J.M."/>
            <person name="Moreira F."/>
            <person name="Bernard K.A."/>
            <person name="Calvo E."/>
        </authorList>
    </citation>
    <scope>NUCLEOTIDE SEQUENCE</scope>
    <source>
        <strain evidence="2">Kern County</strain>
        <tissue evidence="2">Salivary glands</tissue>
    </source>
</reference>
<name>A0A1Q3EUH5_CULTA</name>
<dbReference type="EMBL" id="GFDL01016075">
    <property type="protein sequence ID" value="JAV18970.1"/>
    <property type="molecule type" value="Transcribed_RNA"/>
</dbReference>
<evidence type="ECO:0000313" key="2">
    <source>
        <dbReference type="EMBL" id="JAV18970.1"/>
    </source>
</evidence>
<feature type="chain" id="PRO_5012637040" evidence="1">
    <location>
        <begin position="23"/>
        <end position="289"/>
    </location>
</feature>
<dbReference type="AlphaFoldDB" id="A0A1Q3EUH5"/>
<feature type="signal peptide" evidence="1">
    <location>
        <begin position="1"/>
        <end position="22"/>
    </location>
</feature>
<evidence type="ECO:0000256" key="1">
    <source>
        <dbReference type="SAM" id="SignalP"/>
    </source>
</evidence>
<proteinExistence type="predicted"/>
<sequence length="289" mass="31950">MLDKVVIVAVLLCCSLVALCNAETEEPCPAPPKHYTELGCKPIKDEGHRCPNRYECPQLTDRDGQKCYFNGNIYEPGTGLSKIDQELVSCSPGCRCNNHTSPASFTCASIDCPEFFGRQENCIYQYENGQCCSSGAPVCGEEKIEQLAECYFEGEQYREGQKMYPTEESCYSCLCQKGFDNSTVVGNPHCQEVNCGIELRSAQRLAGGCIPVYFGNDRCCPISWRCPEDKDTVIVEGRRGTEEVTDPKMQCKFGNLTMGVGDSISSEDKCVSCKCTVPPMPHCIQSRDC</sequence>